<organism evidence="7 8">
    <name type="scientific">Haloarcula quadrata</name>
    <dbReference type="NCBI Taxonomy" id="182779"/>
    <lineage>
        <taxon>Archaea</taxon>
        <taxon>Methanobacteriati</taxon>
        <taxon>Methanobacteriota</taxon>
        <taxon>Stenosarchaea group</taxon>
        <taxon>Halobacteria</taxon>
        <taxon>Halobacteriales</taxon>
        <taxon>Haloarculaceae</taxon>
        <taxon>Haloarcula</taxon>
    </lineage>
</organism>
<dbReference type="InterPro" id="IPR001131">
    <property type="entry name" value="Peptidase_M24B_aminopep-P_CS"/>
</dbReference>
<proteinExistence type="inferred from homology"/>
<evidence type="ECO:0000313" key="8">
    <source>
        <dbReference type="Proteomes" id="UP000268233"/>
    </source>
</evidence>
<keyword evidence="7" id="KW-0031">Aminopeptidase</keyword>
<dbReference type="SUPFAM" id="SSF55920">
    <property type="entry name" value="Creatinase/aminopeptidase"/>
    <property type="match status" value="1"/>
</dbReference>
<keyword evidence="4" id="KW-0175">Coiled coil</keyword>
<dbReference type="SUPFAM" id="SSF53092">
    <property type="entry name" value="Creatinase/prolidase N-terminal domain"/>
    <property type="match status" value="1"/>
</dbReference>
<gene>
    <name evidence="7" type="ORF">BDK61_1374</name>
</gene>
<dbReference type="PROSITE" id="PS00491">
    <property type="entry name" value="PROLINE_PEPTIDASE"/>
    <property type="match status" value="1"/>
</dbReference>
<protein>
    <submittedName>
        <fullName evidence="7">Xaa-Pro aminopeptidase</fullName>
    </submittedName>
</protein>
<dbReference type="Pfam" id="PF00557">
    <property type="entry name" value="Peptidase_M24"/>
    <property type="match status" value="1"/>
</dbReference>
<dbReference type="AlphaFoldDB" id="A0A495R429"/>
<name>A0A495R429_9EURY</name>
<dbReference type="InterPro" id="IPR029149">
    <property type="entry name" value="Creatin/AminoP/Spt16_N"/>
</dbReference>
<dbReference type="InterPro" id="IPR050659">
    <property type="entry name" value="Peptidase_M24B"/>
</dbReference>
<dbReference type="InterPro" id="IPR000994">
    <property type="entry name" value="Pept_M24"/>
</dbReference>
<evidence type="ECO:0000259" key="6">
    <source>
        <dbReference type="Pfam" id="PF01321"/>
    </source>
</evidence>
<comment type="caution">
    <text evidence="7">The sequence shown here is derived from an EMBL/GenBank/DDBJ whole genome shotgun (WGS) entry which is preliminary data.</text>
</comment>
<dbReference type="InterPro" id="IPR000587">
    <property type="entry name" value="Creatinase_N"/>
</dbReference>
<dbReference type="InterPro" id="IPR036005">
    <property type="entry name" value="Creatinase/aminopeptidase-like"/>
</dbReference>
<dbReference type="GO" id="GO:0004177">
    <property type="term" value="F:aminopeptidase activity"/>
    <property type="evidence" value="ECO:0007669"/>
    <property type="project" value="UniProtKB-KW"/>
</dbReference>
<dbReference type="GO" id="GO:0046872">
    <property type="term" value="F:metal ion binding"/>
    <property type="evidence" value="ECO:0007669"/>
    <property type="project" value="UniProtKB-KW"/>
</dbReference>
<evidence type="ECO:0000256" key="2">
    <source>
        <dbReference type="ARBA" id="ARBA00022801"/>
    </source>
</evidence>
<feature type="domain" description="Creatinase N-terminal" evidence="6">
    <location>
        <begin position="15"/>
        <end position="153"/>
    </location>
</feature>
<accession>A0A495R429</accession>
<keyword evidence="2" id="KW-0378">Hydrolase</keyword>
<dbReference type="PANTHER" id="PTHR46112:SF2">
    <property type="entry name" value="XAA-PRO AMINOPEPTIDASE P-RELATED"/>
    <property type="match status" value="1"/>
</dbReference>
<feature type="coiled-coil region" evidence="4">
    <location>
        <begin position="163"/>
        <end position="190"/>
    </location>
</feature>
<dbReference type="PANTHER" id="PTHR46112">
    <property type="entry name" value="AMINOPEPTIDASE"/>
    <property type="match status" value="1"/>
</dbReference>
<keyword evidence="8" id="KW-1185">Reference proteome</keyword>
<evidence type="ECO:0000256" key="3">
    <source>
        <dbReference type="RuleBase" id="RU000590"/>
    </source>
</evidence>
<evidence type="ECO:0000313" key="7">
    <source>
        <dbReference type="EMBL" id="RKS82077.1"/>
    </source>
</evidence>
<dbReference type="Gene3D" id="3.40.350.10">
    <property type="entry name" value="Creatinase/prolidase N-terminal domain"/>
    <property type="match status" value="1"/>
</dbReference>
<dbReference type="EMBL" id="RBWW01000001">
    <property type="protein sequence ID" value="RKS82077.1"/>
    <property type="molecule type" value="Genomic_DNA"/>
</dbReference>
<dbReference type="Gene3D" id="3.90.230.10">
    <property type="entry name" value="Creatinase/methionine aminopeptidase superfamily"/>
    <property type="match status" value="1"/>
</dbReference>
<keyword evidence="7" id="KW-0645">Protease</keyword>
<evidence type="ECO:0000259" key="5">
    <source>
        <dbReference type="Pfam" id="PF00557"/>
    </source>
</evidence>
<evidence type="ECO:0000256" key="4">
    <source>
        <dbReference type="SAM" id="Coils"/>
    </source>
</evidence>
<sequence>MGMGDRLTRMEPDLTALDAYLDDAGVDGYLLDADSEVSDQYYLSGFDAPDPFITLYDGDTHLLFPRSLEFGRAKRESRAETVERYVDFDHQSKVDEYGPDEAVSHVLADFLAAYDVDSVAVPPRFPLRTADSLRERGVDVSADTDGIVTEIRATKTETEVDYVRTAQRANEAAMEAAESLLEASDIAEDETLEVDGETLTSERVKEEIEVTLLRHGCSLDETIVACGADAADPHDSGSGPLVAHEPVIIDIFPKDKATKYHADMTRTFVKGEPSETVREWYDLTERAMEAAFDALEPGATGADVHDAVCDVYEDAGEPTLRDDDRTETGFIHSTGHGVGLDVHELPRLAPNGGELEPGHIVTIEPGLYDPAVGGVRIEDIAVVTADGYENLTEYEIQFVV</sequence>
<evidence type="ECO:0000256" key="1">
    <source>
        <dbReference type="ARBA" id="ARBA00022723"/>
    </source>
</evidence>
<comment type="similarity">
    <text evidence="3">Belongs to the peptidase M24B family.</text>
</comment>
<reference evidence="7 8" key="1">
    <citation type="submission" date="2018-10" db="EMBL/GenBank/DDBJ databases">
        <title>Genomic Encyclopedia of Archaeal and Bacterial Type Strains, Phase II (KMG-II): from individual species to whole genera.</title>
        <authorList>
            <person name="Goeker M."/>
        </authorList>
    </citation>
    <scope>NUCLEOTIDE SEQUENCE [LARGE SCALE GENOMIC DNA]</scope>
    <source>
        <strain evidence="7 8">DSM 11927</strain>
    </source>
</reference>
<dbReference type="Proteomes" id="UP000268233">
    <property type="component" value="Unassembled WGS sequence"/>
</dbReference>
<keyword evidence="1 3" id="KW-0479">Metal-binding</keyword>
<dbReference type="Pfam" id="PF01321">
    <property type="entry name" value="Creatinase_N"/>
    <property type="match status" value="1"/>
</dbReference>
<feature type="domain" description="Peptidase M24" evidence="5">
    <location>
        <begin position="163"/>
        <end position="385"/>
    </location>
</feature>